<organism evidence="2 3">
    <name type="scientific">Streptomyces yaizuensis</name>
    <dbReference type="NCBI Taxonomy" id="2989713"/>
    <lineage>
        <taxon>Bacteria</taxon>
        <taxon>Bacillati</taxon>
        <taxon>Actinomycetota</taxon>
        <taxon>Actinomycetes</taxon>
        <taxon>Kitasatosporales</taxon>
        <taxon>Streptomycetaceae</taxon>
        <taxon>Streptomyces</taxon>
    </lineage>
</organism>
<dbReference type="Proteomes" id="UP001291653">
    <property type="component" value="Unassembled WGS sequence"/>
</dbReference>
<dbReference type="SUPFAM" id="SSF53850">
    <property type="entry name" value="Periplasmic binding protein-like II"/>
    <property type="match status" value="1"/>
</dbReference>
<evidence type="ECO:0000256" key="1">
    <source>
        <dbReference type="SAM" id="SignalP"/>
    </source>
</evidence>
<evidence type="ECO:0000313" key="2">
    <source>
        <dbReference type="EMBL" id="GLF93199.1"/>
    </source>
</evidence>
<dbReference type="RefSeq" id="WP_323445286.1">
    <property type="nucleotide sequence ID" value="NZ_BSBI01000001.1"/>
</dbReference>
<sequence length="423" mass="46296">MRPVCSLLRAVLAGVLFTGAALVSGGCSAGGGERTLVVVGPWTGAEAEPFEAVLERIGERTGVRYAYEGTRSLRETLVAQLRTDTPPDVAVLNGLGELAEYARDGSAHPLPERLASRPMGAWGPRITLRGEDGELRQHAYWVPVRVDLKSIVWSRPGGTDGRWCLGMASGPVSGWPGTDWIEDLLLQKHGPAVYELWAVGSLEWTGRQVRGAWRQWRDLLLAQGRGTGPAAVSTRFDGPAGRGLLNGGDCELEHQGSFIRRHYQDPEVLPYPTAEFVRGLPRGGRDYQVSGDMAAVFAPSDEAWELLEELTSPRAREEWIEAARPEEVPLFADGTTGPGRRTPATAKVLRLFTEADVVCFDASDAMPPTLRGAFQRAVLEFLQDPGDDALLERLLRQLEDERRLQREARAFALEDLCARAPGR</sequence>
<feature type="signal peptide" evidence="1">
    <location>
        <begin position="1"/>
        <end position="20"/>
    </location>
</feature>
<proteinExistence type="predicted"/>
<keyword evidence="3" id="KW-1185">Reference proteome</keyword>
<dbReference type="Gene3D" id="3.40.190.10">
    <property type="entry name" value="Periplasmic binding protein-like II"/>
    <property type="match status" value="3"/>
</dbReference>
<dbReference type="EMBL" id="BSBI01000001">
    <property type="protein sequence ID" value="GLF93199.1"/>
    <property type="molecule type" value="Genomic_DNA"/>
</dbReference>
<comment type="caution">
    <text evidence="2">The sequence shown here is derived from an EMBL/GenBank/DDBJ whole genome shotgun (WGS) entry which is preliminary data.</text>
</comment>
<gene>
    <name evidence="2" type="ORF">SYYSPA8_02900</name>
</gene>
<evidence type="ECO:0000313" key="3">
    <source>
        <dbReference type="Proteomes" id="UP001291653"/>
    </source>
</evidence>
<name>A0ABQ5NS62_9ACTN</name>
<keyword evidence="1" id="KW-0732">Signal</keyword>
<accession>A0ABQ5NS62</accession>
<protein>
    <submittedName>
        <fullName evidence="2">Carbohydrate ABC transporter substrate-binding protein</fullName>
    </submittedName>
</protein>
<feature type="chain" id="PRO_5045630638" evidence="1">
    <location>
        <begin position="21"/>
        <end position="423"/>
    </location>
</feature>
<dbReference type="PROSITE" id="PS51257">
    <property type="entry name" value="PROKAR_LIPOPROTEIN"/>
    <property type="match status" value="1"/>
</dbReference>
<reference evidence="2 3" key="1">
    <citation type="submission" date="2022-10" db="EMBL/GenBank/DDBJ databases">
        <title>Draft genome sequence of Streptomyces sp. YSPA8.</title>
        <authorList>
            <person name="Moriuchi R."/>
            <person name="Dohra H."/>
            <person name="Yamamura H."/>
            <person name="Kodani S."/>
        </authorList>
    </citation>
    <scope>NUCLEOTIDE SEQUENCE [LARGE SCALE GENOMIC DNA]</scope>
    <source>
        <strain evidence="2 3">YSPA8</strain>
    </source>
</reference>